<accession>A0A0V8HK33</accession>
<dbReference type="CDD" id="cd05403">
    <property type="entry name" value="NT_KNTase_like"/>
    <property type="match status" value="1"/>
</dbReference>
<dbReference type="EMBL" id="FMAU01000002">
    <property type="protein sequence ID" value="SCC11872.1"/>
    <property type="molecule type" value="Genomic_DNA"/>
</dbReference>
<dbReference type="InterPro" id="IPR002934">
    <property type="entry name" value="Polymerase_NTP_transf_dom"/>
</dbReference>
<dbReference type="OrthoDB" id="68332at2"/>
<dbReference type="GO" id="GO:0016779">
    <property type="term" value="F:nucleotidyltransferase activity"/>
    <property type="evidence" value="ECO:0007669"/>
    <property type="project" value="InterPro"/>
</dbReference>
<dbReference type="Gene3D" id="3.30.460.10">
    <property type="entry name" value="Beta Polymerase, domain 2"/>
    <property type="match status" value="1"/>
</dbReference>
<dbReference type="Pfam" id="PF01909">
    <property type="entry name" value="NTP_transf_2"/>
    <property type="match status" value="1"/>
</dbReference>
<dbReference type="RefSeq" id="WP_058298700.1">
    <property type="nucleotide sequence ID" value="NZ_FMAU01000002.1"/>
</dbReference>
<protein>
    <submittedName>
        <fullName evidence="2">Nucleotidyltransferase domain-containing protein</fullName>
    </submittedName>
</protein>
<dbReference type="InterPro" id="IPR043519">
    <property type="entry name" value="NT_sf"/>
</dbReference>
<evidence type="ECO:0000313" key="3">
    <source>
        <dbReference type="Proteomes" id="UP000181997"/>
    </source>
</evidence>
<sequence length="262" mass="30888">MRQEIAVEKVTASLKKDRSVRSIFLKGSMGRNEHDEYSDIDLYCLVEEGEEKEFLGRRLDHLKAYKEMIFYDDIFIIAPQIIAIYEDWLHIDLFTVTEKTIQEKDFFTVLYDPENLMKKYEAAQHLTITKDGFKDSVLDAAWFLFQYKKAAERGNHTWAPEMLRHSMRNVTTILLSRYAKNRALLGLKTIHRDLPQGKQDKIVEIYEMMTPTHHKKAACYIANLLKNELQWIEEELDDEDVQTGSFMKMMVETILKREDGSY</sequence>
<evidence type="ECO:0000313" key="2">
    <source>
        <dbReference type="EMBL" id="SCC11872.1"/>
    </source>
</evidence>
<dbReference type="SUPFAM" id="SSF81301">
    <property type="entry name" value="Nucleotidyltransferase"/>
    <property type="match status" value="1"/>
</dbReference>
<reference evidence="3" key="1">
    <citation type="submission" date="2016-08" db="EMBL/GenBank/DDBJ databases">
        <authorList>
            <person name="Varghese N."/>
            <person name="Submissions Spin"/>
        </authorList>
    </citation>
    <scope>NUCLEOTIDE SEQUENCE [LARGE SCALE GENOMIC DNA]</scope>
    <source>
        <strain evidence="3">SGD-1123</strain>
    </source>
</reference>
<feature type="domain" description="Polymerase nucleotidyl transferase" evidence="1">
    <location>
        <begin position="9"/>
        <end position="71"/>
    </location>
</feature>
<evidence type="ECO:0000259" key="1">
    <source>
        <dbReference type="Pfam" id="PF01909"/>
    </source>
</evidence>
<keyword evidence="2" id="KW-0808">Transferase</keyword>
<name>A0A0V8HK33_9BACI</name>
<proteinExistence type="predicted"/>
<gene>
    <name evidence="2" type="ORF">GA0061094_2619</name>
</gene>
<dbReference type="AlphaFoldDB" id="A0A0V8HK33"/>
<organism evidence="2 3">
    <name type="scientific">[Bacillus] enclensis</name>
    <dbReference type="NCBI Taxonomy" id="1402860"/>
    <lineage>
        <taxon>Bacteria</taxon>
        <taxon>Bacillati</taxon>
        <taxon>Bacillota</taxon>
        <taxon>Bacilli</taxon>
        <taxon>Bacillales</taxon>
        <taxon>Bacillaceae</taxon>
        <taxon>Rossellomorea</taxon>
    </lineage>
</organism>
<dbReference type="Proteomes" id="UP000181997">
    <property type="component" value="Unassembled WGS sequence"/>
</dbReference>
<keyword evidence="3" id="KW-1185">Reference proteome</keyword>